<proteinExistence type="predicted"/>
<organism evidence="1 2">
    <name type="scientific">Novilysobacter ciconiae</name>
    <dbReference type="NCBI Taxonomy" id="2781022"/>
    <lineage>
        <taxon>Bacteria</taxon>
        <taxon>Pseudomonadati</taxon>
        <taxon>Pseudomonadota</taxon>
        <taxon>Gammaproteobacteria</taxon>
        <taxon>Lysobacterales</taxon>
        <taxon>Lysobacteraceae</taxon>
        <taxon>Novilysobacter</taxon>
    </lineage>
</organism>
<dbReference type="AlphaFoldDB" id="A0A7S6UFU4"/>
<reference evidence="1 2" key="1">
    <citation type="submission" date="2020-10" db="EMBL/GenBank/DDBJ databases">
        <title>complete genome sequencing of Lysobacter sp. H21R20.</title>
        <authorList>
            <person name="Bae J.-W."/>
            <person name="Lee S.-Y."/>
        </authorList>
    </citation>
    <scope>NUCLEOTIDE SEQUENCE [LARGE SCALE GENOMIC DNA]</scope>
    <source>
        <strain evidence="1 2">H21R20</strain>
    </source>
</reference>
<dbReference type="KEGG" id="lcic:INQ41_12970"/>
<evidence type="ECO:0000313" key="2">
    <source>
        <dbReference type="Proteomes" id="UP000594059"/>
    </source>
</evidence>
<keyword evidence="2" id="KW-1185">Reference proteome</keyword>
<gene>
    <name evidence="1" type="ORF">INQ41_12970</name>
</gene>
<protein>
    <submittedName>
        <fullName evidence="1">Uncharacterized protein</fullName>
    </submittedName>
</protein>
<dbReference type="EMBL" id="CP063656">
    <property type="protein sequence ID" value="QOW19498.1"/>
    <property type="molecule type" value="Genomic_DNA"/>
</dbReference>
<sequence length="183" mass="20109">MLRYGKGMAEKACHTFASTTQVGLTQVLAPMDNSLKFLIATFITILGITGCSEDKQSGPSPTSGSVAGVQQLASDTPKKDIFRIYDEFIAAEAVAKECGISSPELEEQHKKNFITVAHAVRNDLTSKHGKPKSSLDEFLHGHDEMIRTRTLEMLKSHPCNSTDAKVVIERYKLQSQWQVPADS</sequence>
<dbReference type="Proteomes" id="UP000594059">
    <property type="component" value="Chromosome"/>
</dbReference>
<name>A0A7S6UFU4_9GAMM</name>
<evidence type="ECO:0000313" key="1">
    <source>
        <dbReference type="EMBL" id="QOW19498.1"/>
    </source>
</evidence>
<accession>A0A7S6UFU4</accession>
<dbReference type="RefSeq" id="WP_193985100.1">
    <property type="nucleotide sequence ID" value="NZ_CP063656.1"/>
</dbReference>